<evidence type="ECO:0000313" key="2">
    <source>
        <dbReference type="EMBL" id="AXH96725.1"/>
    </source>
</evidence>
<dbReference type="PANTHER" id="PTHR12993">
    <property type="entry name" value="N-ACETYLGLUCOSAMINYL-PHOSPHATIDYLINOSITOL DE-N-ACETYLASE-RELATED"/>
    <property type="match status" value="1"/>
</dbReference>
<dbReference type="RefSeq" id="WP_114928520.1">
    <property type="nucleotide sequence ID" value="NZ_CP031229.1"/>
</dbReference>
<dbReference type="EMBL" id="CP031229">
    <property type="protein sequence ID" value="AXH96725.1"/>
    <property type="molecule type" value="Genomic_DNA"/>
</dbReference>
<dbReference type="KEGG" id="orn:DV701_11890"/>
<evidence type="ECO:0000256" key="1">
    <source>
        <dbReference type="ARBA" id="ARBA00022833"/>
    </source>
</evidence>
<proteinExistence type="predicted"/>
<keyword evidence="1" id="KW-0862">Zinc</keyword>
<sequence length="229" mass="23634">MLTAPQTLPSWQRVLAVVAHPDDESFGLGALIDAFARAGAAVDVLCLTRGEASTLGAAPDLATVRAAELEAAGRALGARSTRLLDLPDGGLGDLDPEQVAALVREAADDTRPEGLLVFDSTGISGHPDHVAATGAALVTAERLDLPVLAWTLPEDLARQLVAETGVPFVGRSVGHFVVEVDRAAQHEAIAQHASQAVPGSVLWRRLELQGSTETLCWLRGPGAAAGPAG</sequence>
<dbReference type="AlphaFoldDB" id="A0A345NNW7"/>
<dbReference type="GO" id="GO:0016137">
    <property type="term" value="P:glycoside metabolic process"/>
    <property type="evidence" value="ECO:0007669"/>
    <property type="project" value="UniProtKB-ARBA"/>
</dbReference>
<name>A0A345NNW7_9MICO</name>
<dbReference type="SUPFAM" id="SSF102588">
    <property type="entry name" value="LmbE-like"/>
    <property type="match status" value="1"/>
</dbReference>
<organism evidence="2 3">
    <name type="scientific">Ornithinimicrobium avium</name>
    <dbReference type="NCBI Taxonomy" id="2283195"/>
    <lineage>
        <taxon>Bacteria</taxon>
        <taxon>Bacillati</taxon>
        <taxon>Actinomycetota</taxon>
        <taxon>Actinomycetes</taxon>
        <taxon>Micrococcales</taxon>
        <taxon>Ornithinimicrobiaceae</taxon>
        <taxon>Ornithinimicrobium</taxon>
    </lineage>
</organism>
<dbReference type="PANTHER" id="PTHR12993:SF11">
    <property type="entry name" value="N-ACETYLGLUCOSAMINYL-PHOSPHATIDYLINOSITOL DE-N-ACETYLASE"/>
    <property type="match status" value="1"/>
</dbReference>
<keyword evidence="3" id="KW-1185">Reference proteome</keyword>
<dbReference type="OrthoDB" id="3514174at2"/>
<dbReference type="InterPro" id="IPR003737">
    <property type="entry name" value="GlcNAc_PI_deacetylase-related"/>
</dbReference>
<gene>
    <name evidence="2" type="ORF">DV701_11890</name>
</gene>
<dbReference type="InterPro" id="IPR024078">
    <property type="entry name" value="LmbE-like_dom_sf"/>
</dbReference>
<dbReference type="Proteomes" id="UP000253790">
    <property type="component" value="Chromosome"/>
</dbReference>
<dbReference type="Gene3D" id="3.40.50.10320">
    <property type="entry name" value="LmbE-like"/>
    <property type="match status" value="1"/>
</dbReference>
<accession>A0A345NNW7</accession>
<dbReference type="GO" id="GO:0016811">
    <property type="term" value="F:hydrolase activity, acting on carbon-nitrogen (but not peptide) bonds, in linear amides"/>
    <property type="evidence" value="ECO:0007669"/>
    <property type="project" value="TreeGrafter"/>
</dbReference>
<protein>
    <submittedName>
        <fullName evidence="2">PIG-L family deacetylase</fullName>
    </submittedName>
</protein>
<dbReference type="Pfam" id="PF02585">
    <property type="entry name" value="PIG-L"/>
    <property type="match status" value="1"/>
</dbReference>
<reference evidence="2 3" key="1">
    <citation type="submission" date="2018-07" db="EMBL/GenBank/DDBJ databases">
        <title>Complete genome sequencing of Ornithinimicrobium sp. AMA3305.</title>
        <authorList>
            <person name="Bae J.-W."/>
        </authorList>
    </citation>
    <scope>NUCLEOTIDE SEQUENCE [LARGE SCALE GENOMIC DNA]</scope>
    <source>
        <strain evidence="2 3">AMA3305</strain>
    </source>
</reference>
<evidence type="ECO:0000313" key="3">
    <source>
        <dbReference type="Proteomes" id="UP000253790"/>
    </source>
</evidence>